<keyword evidence="1" id="KW-0472">Membrane</keyword>
<gene>
    <name evidence="2" type="ORF">CLA01_39910</name>
</gene>
<evidence type="ECO:0000313" key="2">
    <source>
        <dbReference type="EMBL" id="GEN73919.1"/>
    </source>
</evidence>
<name>A0A511YFE7_9FLAO</name>
<dbReference type="RefSeq" id="WP_111959759.1">
    <property type="nucleotide sequence ID" value="NZ_BJYI01000022.1"/>
</dbReference>
<keyword evidence="1" id="KW-0812">Transmembrane</keyword>
<dbReference type="Proteomes" id="UP000321150">
    <property type="component" value="Unassembled WGS sequence"/>
</dbReference>
<dbReference type="EMBL" id="BJYI01000022">
    <property type="protein sequence ID" value="GEN73919.1"/>
    <property type="molecule type" value="Genomic_DNA"/>
</dbReference>
<comment type="caution">
    <text evidence="2">The sequence shown here is derived from an EMBL/GenBank/DDBJ whole genome shotgun (WGS) entry which is preliminary data.</text>
</comment>
<organism evidence="2 3">
    <name type="scientific">Chryseobacterium lathyri</name>
    <dbReference type="NCBI Taxonomy" id="395933"/>
    <lineage>
        <taxon>Bacteria</taxon>
        <taxon>Pseudomonadati</taxon>
        <taxon>Bacteroidota</taxon>
        <taxon>Flavobacteriia</taxon>
        <taxon>Flavobacteriales</taxon>
        <taxon>Weeksellaceae</taxon>
        <taxon>Chryseobacterium group</taxon>
        <taxon>Chryseobacterium</taxon>
    </lineage>
</organism>
<keyword evidence="1" id="KW-1133">Transmembrane helix</keyword>
<sequence>MITFYNLLAILFSVISFFWVFLSIYKQFRPNAIGRNKDPFALVPIWTLFSPRPMKNCCLLGYREKLPDNSTSEIIIVNNFTPQWYLSLWYGQRRDVKFIIGIRKQLILHRKTKNLFIRSATFKLINNYLLHYDNPNKINDRQLLYIIKGGYFLGKKDKLLFVTPIKRN</sequence>
<evidence type="ECO:0000313" key="3">
    <source>
        <dbReference type="Proteomes" id="UP000321150"/>
    </source>
</evidence>
<dbReference type="OrthoDB" id="8565707at2"/>
<proteinExistence type="predicted"/>
<protein>
    <submittedName>
        <fullName evidence="2">Uncharacterized protein</fullName>
    </submittedName>
</protein>
<dbReference type="AlphaFoldDB" id="A0A511YFE7"/>
<reference evidence="2 3" key="1">
    <citation type="submission" date="2019-07" db="EMBL/GenBank/DDBJ databases">
        <title>Whole genome shotgun sequence of Chryseobacterium lathyri NBRC 105250.</title>
        <authorList>
            <person name="Hosoyama A."/>
            <person name="Uohara A."/>
            <person name="Ohji S."/>
            <person name="Ichikawa N."/>
        </authorList>
    </citation>
    <scope>NUCLEOTIDE SEQUENCE [LARGE SCALE GENOMIC DNA]</scope>
    <source>
        <strain evidence="2 3">NBRC 105250</strain>
    </source>
</reference>
<evidence type="ECO:0000256" key="1">
    <source>
        <dbReference type="SAM" id="Phobius"/>
    </source>
</evidence>
<accession>A0A511YFE7</accession>
<feature type="transmembrane region" description="Helical" evidence="1">
    <location>
        <begin position="6"/>
        <end position="25"/>
    </location>
</feature>